<feature type="region of interest" description="Disordered" evidence="1">
    <location>
        <begin position="40"/>
        <end position="72"/>
    </location>
</feature>
<evidence type="ECO:0000313" key="3">
    <source>
        <dbReference type="Proteomes" id="UP000287651"/>
    </source>
</evidence>
<name>A0A426Y5Q6_ENSVE</name>
<evidence type="ECO:0000313" key="2">
    <source>
        <dbReference type="EMBL" id="RRT47105.1"/>
    </source>
</evidence>
<dbReference type="EMBL" id="AMZH03014760">
    <property type="protein sequence ID" value="RRT47105.1"/>
    <property type="molecule type" value="Genomic_DNA"/>
</dbReference>
<reference evidence="2 3" key="1">
    <citation type="journal article" date="2014" name="Agronomy (Basel)">
        <title>A Draft Genome Sequence for Ensete ventricosum, the Drought-Tolerant Tree Against Hunger.</title>
        <authorList>
            <person name="Harrison J."/>
            <person name="Moore K.A."/>
            <person name="Paszkiewicz K."/>
            <person name="Jones T."/>
            <person name="Grant M."/>
            <person name="Ambacheew D."/>
            <person name="Muzemil S."/>
            <person name="Studholme D.J."/>
        </authorList>
    </citation>
    <scope>NUCLEOTIDE SEQUENCE [LARGE SCALE GENOMIC DNA]</scope>
</reference>
<dbReference type="Proteomes" id="UP000287651">
    <property type="component" value="Unassembled WGS sequence"/>
</dbReference>
<comment type="caution">
    <text evidence="2">The sequence shown here is derived from an EMBL/GenBank/DDBJ whole genome shotgun (WGS) entry which is preliminary data.</text>
</comment>
<proteinExistence type="predicted"/>
<gene>
    <name evidence="2" type="ORF">B296_00053964</name>
</gene>
<organism evidence="2 3">
    <name type="scientific">Ensete ventricosum</name>
    <name type="common">Abyssinian banana</name>
    <name type="synonym">Musa ensete</name>
    <dbReference type="NCBI Taxonomy" id="4639"/>
    <lineage>
        <taxon>Eukaryota</taxon>
        <taxon>Viridiplantae</taxon>
        <taxon>Streptophyta</taxon>
        <taxon>Embryophyta</taxon>
        <taxon>Tracheophyta</taxon>
        <taxon>Spermatophyta</taxon>
        <taxon>Magnoliopsida</taxon>
        <taxon>Liliopsida</taxon>
        <taxon>Zingiberales</taxon>
        <taxon>Musaceae</taxon>
        <taxon>Ensete</taxon>
    </lineage>
</organism>
<sequence>MGKATKAVRAKAPERRLQGLVHRAIDKRVMGCFSHCLVDKTDRGRHPGPSSGGAGAQPIMSSDRAPTWQTGTNRILEETKVGGQVGKKSERGRKRALGMGRADIRLEYSIFKCRPWSWLLKTGVNLLVLVLGKS</sequence>
<protein>
    <submittedName>
        <fullName evidence="2">Uncharacterized protein</fullName>
    </submittedName>
</protein>
<accession>A0A426Y5Q6</accession>
<evidence type="ECO:0000256" key="1">
    <source>
        <dbReference type="SAM" id="MobiDB-lite"/>
    </source>
</evidence>
<dbReference type="AlphaFoldDB" id="A0A426Y5Q6"/>